<keyword evidence="9" id="KW-1185">Reference proteome</keyword>
<evidence type="ECO:0000259" key="7">
    <source>
        <dbReference type="PROSITE" id="PS50908"/>
    </source>
</evidence>
<dbReference type="InterPro" id="IPR020569">
    <property type="entry name" value="UPF0029_Impact_CS"/>
</dbReference>
<organism evidence="8 9">
    <name type="scientific">Viridothelium virens</name>
    <name type="common">Speckled blister lichen</name>
    <name type="synonym">Trypethelium virens</name>
    <dbReference type="NCBI Taxonomy" id="1048519"/>
    <lineage>
        <taxon>Eukaryota</taxon>
        <taxon>Fungi</taxon>
        <taxon>Dikarya</taxon>
        <taxon>Ascomycota</taxon>
        <taxon>Pezizomycotina</taxon>
        <taxon>Dothideomycetes</taxon>
        <taxon>Dothideomycetes incertae sedis</taxon>
        <taxon>Trypetheliales</taxon>
        <taxon>Trypetheliaceae</taxon>
        <taxon>Viridothelium</taxon>
    </lineage>
</organism>
<dbReference type="InterPro" id="IPR006575">
    <property type="entry name" value="RWD_dom"/>
</dbReference>
<dbReference type="GO" id="GO:0005840">
    <property type="term" value="C:ribosome"/>
    <property type="evidence" value="ECO:0007669"/>
    <property type="project" value="UniProtKB-KW"/>
</dbReference>
<reference evidence="8" key="1">
    <citation type="journal article" date="2020" name="Stud. Mycol.">
        <title>101 Dothideomycetes genomes: a test case for predicting lifestyles and emergence of pathogens.</title>
        <authorList>
            <person name="Haridas S."/>
            <person name="Albert R."/>
            <person name="Binder M."/>
            <person name="Bloem J."/>
            <person name="Labutti K."/>
            <person name="Salamov A."/>
            <person name="Andreopoulos B."/>
            <person name="Baker S."/>
            <person name="Barry K."/>
            <person name="Bills G."/>
            <person name="Bluhm B."/>
            <person name="Cannon C."/>
            <person name="Castanera R."/>
            <person name="Culley D."/>
            <person name="Daum C."/>
            <person name="Ezra D."/>
            <person name="Gonzalez J."/>
            <person name="Henrissat B."/>
            <person name="Kuo A."/>
            <person name="Liang C."/>
            <person name="Lipzen A."/>
            <person name="Lutzoni F."/>
            <person name="Magnuson J."/>
            <person name="Mondo S."/>
            <person name="Nolan M."/>
            <person name="Ohm R."/>
            <person name="Pangilinan J."/>
            <person name="Park H.-J."/>
            <person name="Ramirez L."/>
            <person name="Alfaro M."/>
            <person name="Sun H."/>
            <person name="Tritt A."/>
            <person name="Yoshinaga Y."/>
            <person name="Zwiers L.-H."/>
            <person name="Turgeon B."/>
            <person name="Goodwin S."/>
            <person name="Spatafora J."/>
            <person name="Crous P."/>
            <person name="Grigoriev I."/>
        </authorList>
    </citation>
    <scope>NUCLEOTIDE SEQUENCE</scope>
    <source>
        <strain evidence="8">Tuck. ex Michener</strain>
    </source>
</reference>
<dbReference type="AlphaFoldDB" id="A0A6A6H504"/>
<dbReference type="InterPro" id="IPR036956">
    <property type="entry name" value="Impact_N_sf"/>
</dbReference>
<feature type="domain" description="RWD" evidence="7">
    <location>
        <begin position="7"/>
        <end position="110"/>
    </location>
</feature>
<dbReference type="PROSITE" id="PS00910">
    <property type="entry name" value="UPF0029"/>
    <property type="match status" value="1"/>
</dbReference>
<protein>
    <submittedName>
        <fullName evidence="8">Ribosomal protein S5 domain 2-like protein</fullName>
    </submittedName>
</protein>
<keyword evidence="4" id="KW-0678">Repressor</keyword>
<comment type="subcellular location">
    <subcellularLocation>
        <location evidence="1">Cytoplasm</location>
    </subcellularLocation>
</comment>
<keyword evidence="3" id="KW-0963">Cytoplasm</keyword>
<dbReference type="Pfam" id="PF01205">
    <property type="entry name" value="Impact_N"/>
    <property type="match status" value="1"/>
</dbReference>
<dbReference type="PANTHER" id="PTHR16301">
    <property type="entry name" value="IMPACT-RELATED"/>
    <property type="match status" value="1"/>
</dbReference>
<evidence type="ECO:0000256" key="2">
    <source>
        <dbReference type="ARBA" id="ARBA00007665"/>
    </source>
</evidence>
<dbReference type="OrthoDB" id="69641at2759"/>
<dbReference type="InterPro" id="IPR020568">
    <property type="entry name" value="Ribosomal_Su5_D2-typ_SF"/>
</dbReference>
<evidence type="ECO:0000313" key="8">
    <source>
        <dbReference type="EMBL" id="KAF2232780.1"/>
    </source>
</evidence>
<dbReference type="Pfam" id="PF05773">
    <property type="entry name" value="RWD"/>
    <property type="match status" value="1"/>
</dbReference>
<evidence type="ECO:0000256" key="5">
    <source>
        <dbReference type="ARBA" id="ARBA00022845"/>
    </source>
</evidence>
<dbReference type="GO" id="GO:0006446">
    <property type="term" value="P:regulation of translational initiation"/>
    <property type="evidence" value="ECO:0007669"/>
    <property type="project" value="TreeGrafter"/>
</dbReference>
<dbReference type="Proteomes" id="UP000800092">
    <property type="component" value="Unassembled WGS sequence"/>
</dbReference>
<evidence type="ECO:0000256" key="3">
    <source>
        <dbReference type="ARBA" id="ARBA00022490"/>
    </source>
</evidence>
<keyword evidence="5" id="KW-0810">Translation regulation</keyword>
<dbReference type="InterPro" id="IPR023582">
    <property type="entry name" value="Impact"/>
</dbReference>
<dbReference type="GO" id="GO:0005737">
    <property type="term" value="C:cytoplasm"/>
    <property type="evidence" value="ECO:0007669"/>
    <property type="project" value="UniProtKB-SubCell"/>
</dbReference>
<dbReference type="GO" id="GO:0140469">
    <property type="term" value="P:GCN2-mediated signaling"/>
    <property type="evidence" value="ECO:0007669"/>
    <property type="project" value="TreeGrafter"/>
</dbReference>
<name>A0A6A6H504_VIRVR</name>
<accession>A0A6A6H504</accession>
<evidence type="ECO:0000256" key="1">
    <source>
        <dbReference type="ARBA" id="ARBA00004496"/>
    </source>
</evidence>
<dbReference type="PROSITE" id="PS50908">
    <property type="entry name" value="RWD"/>
    <property type="match status" value="1"/>
</dbReference>
<evidence type="ECO:0000256" key="4">
    <source>
        <dbReference type="ARBA" id="ARBA00022491"/>
    </source>
</evidence>
<sequence>MNPTLGDELTSINAIFDPDTLAPSATAPISCVLRLPSRPSISLRLTFPASYPETCPYVSGILTGGDASTRKGDSIRLLEVVKNSLEKVWMPGEPCVYDLVEECEAIFTTEEESHGGHKDTTPELDIDQQIKGSYDAGTSFSQIADTHPAADGAPARLHPENVSPQWTLSEPLTVKDSTFLARAAAVASPAEARAFIAHLVGTDKRAARATHNITAWRIRVQTGPEAEAKTEVTYQDSDDDGESAAGGRVLKLMQMLDVWNVVVVVSRWFGGTLLGPERFRCIGVVARDVLVTGGFVEKGKDAQEQGKGDKAKRKGKK</sequence>
<dbReference type="Gene3D" id="3.10.110.10">
    <property type="entry name" value="Ubiquitin Conjugating Enzyme"/>
    <property type="match status" value="1"/>
</dbReference>
<keyword evidence="6" id="KW-0346">Stress response</keyword>
<comment type="similarity">
    <text evidence="2">Belongs to the IMPACT family.</text>
</comment>
<evidence type="ECO:0000256" key="6">
    <source>
        <dbReference type="ARBA" id="ARBA00023016"/>
    </source>
</evidence>
<gene>
    <name evidence="8" type="ORF">EV356DRAFT_449440</name>
</gene>
<dbReference type="Gene3D" id="3.30.230.30">
    <property type="entry name" value="Impact, N-terminal domain"/>
    <property type="match status" value="1"/>
</dbReference>
<dbReference type="InterPro" id="IPR016135">
    <property type="entry name" value="UBQ-conjugating_enzyme/RWD"/>
</dbReference>
<dbReference type="SUPFAM" id="SSF54495">
    <property type="entry name" value="UBC-like"/>
    <property type="match status" value="1"/>
</dbReference>
<dbReference type="EMBL" id="ML991812">
    <property type="protein sequence ID" value="KAF2232780.1"/>
    <property type="molecule type" value="Genomic_DNA"/>
</dbReference>
<keyword evidence="8" id="KW-0689">Ribosomal protein</keyword>
<proteinExistence type="inferred from homology"/>
<dbReference type="InterPro" id="IPR001498">
    <property type="entry name" value="Impact_N"/>
</dbReference>
<dbReference type="PANTHER" id="PTHR16301:SF25">
    <property type="entry name" value="PROTEIN IMPACT"/>
    <property type="match status" value="1"/>
</dbReference>
<keyword evidence="8" id="KW-0687">Ribonucleoprotein</keyword>
<dbReference type="SUPFAM" id="SSF54211">
    <property type="entry name" value="Ribosomal protein S5 domain 2-like"/>
    <property type="match status" value="1"/>
</dbReference>
<evidence type="ECO:0000313" key="9">
    <source>
        <dbReference type="Proteomes" id="UP000800092"/>
    </source>
</evidence>